<name>A0ABR7RRS5_9PROT</name>
<evidence type="ECO:0000256" key="1">
    <source>
        <dbReference type="SAM" id="SignalP"/>
    </source>
</evidence>
<dbReference type="Gene3D" id="3.40.50.10610">
    <property type="entry name" value="ABC-type transport auxiliary lipoprotein component"/>
    <property type="match status" value="1"/>
</dbReference>
<dbReference type="SUPFAM" id="SSF159594">
    <property type="entry name" value="XCC0632-like"/>
    <property type="match status" value="1"/>
</dbReference>
<evidence type="ECO:0008006" key="4">
    <source>
        <dbReference type="Google" id="ProtNLM"/>
    </source>
</evidence>
<protein>
    <recommendedName>
        <fullName evidence="4">ABC-type transport auxiliary lipoprotein component domain-containing protein</fullName>
    </recommendedName>
</protein>
<proteinExistence type="predicted"/>
<dbReference type="RefSeq" id="WP_187786184.1">
    <property type="nucleotide sequence ID" value="NZ_JACTVA010000044.1"/>
</dbReference>
<comment type="caution">
    <text evidence="2">The sequence shown here is derived from an EMBL/GenBank/DDBJ whole genome shotgun (WGS) entry which is preliminary data.</text>
</comment>
<keyword evidence="3" id="KW-1185">Reference proteome</keyword>
<feature type="signal peptide" evidence="1">
    <location>
        <begin position="1"/>
        <end position="17"/>
    </location>
</feature>
<dbReference type="Proteomes" id="UP000626026">
    <property type="component" value="Unassembled WGS sequence"/>
</dbReference>
<dbReference type="PROSITE" id="PS51257">
    <property type="entry name" value="PROKAR_LIPOPROTEIN"/>
    <property type="match status" value="1"/>
</dbReference>
<keyword evidence="1" id="KW-0732">Signal</keyword>
<feature type="chain" id="PRO_5046814751" description="ABC-type transport auxiliary lipoprotein component domain-containing protein" evidence="1">
    <location>
        <begin position="18"/>
        <end position="207"/>
    </location>
</feature>
<reference evidence="2 3" key="1">
    <citation type="journal article" date="2013" name="Int. J. Syst. Evol. Microbiol.">
        <title>Roseomonas aerophila sp. nov., isolated from air.</title>
        <authorList>
            <person name="Kim S.J."/>
            <person name="Weon H.Y."/>
            <person name="Ahn J.H."/>
            <person name="Hong S.B."/>
            <person name="Seok S.J."/>
            <person name="Whang K.S."/>
            <person name="Kwon S.W."/>
        </authorList>
    </citation>
    <scope>NUCLEOTIDE SEQUENCE [LARGE SCALE GENOMIC DNA]</scope>
    <source>
        <strain evidence="2 3">NBRC 108923</strain>
    </source>
</reference>
<accession>A0ABR7RRS5</accession>
<gene>
    <name evidence="2" type="ORF">IBL26_19505</name>
</gene>
<organism evidence="2 3">
    <name type="scientific">Teichococcus aerophilus</name>
    <dbReference type="NCBI Taxonomy" id="1224513"/>
    <lineage>
        <taxon>Bacteria</taxon>
        <taxon>Pseudomonadati</taxon>
        <taxon>Pseudomonadota</taxon>
        <taxon>Alphaproteobacteria</taxon>
        <taxon>Acetobacterales</taxon>
        <taxon>Roseomonadaceae</taxon>
        <taxon>Roseomonas</taxon>
    </lineage>
</organism>
<evidence type="ECO:0000313" key="2">
    <source>
        <dbReference type="EMBL" id="MBC9209038.1"/>
    </source>
</evidence>
<dbReference type="EMBL" id="JACTVA010000044">
    <property type="protein sequence ID" value="MBC9209038.1"/>
    <property type="molecule type" value="Genomic_DNA"/>
</dbReference>
<sequence length="207" mass="21609">MKRRALLLALPMTAGLAACGSVLPDRPYVETLRFPFTATRNGPPAGAGRRVLLVRLMRAAPGMETRGLRSIRADGTEVVDFYAEWTAPPAELAEESLRRWLSASGLFGAVVAQGTRAPSDFTLECELTGLVADLGRSEARAGLSAVLMRDVNGESRLVRQLAVTGRAALPAVAADATLPPAAVAAGMNAAFAAALGALEKGLAPFVR</sequence>
<evidence type="ECO:0000313" key="3">
    <source>
        <dbReference type="Proteomes" id="UP000626026"/>
    </source>
</evidence>